<evidence type="ECO:0000256" key="5">
    <source>
        <dbReference type="SAM" id="SignalP"/>
    </source>
</evidence>
<gene>
    <name evidence="7" type="ORF">LPLAT_LOCUS4297</name>
</gene>
<evidence type="ECO:0000256" key="4">
    <source>
        <dbReference type="SAM" id="MobiDB-lite"/>
    </source>
</evidence>
<feature type="compositionally biased region" description="Polar residues" evidence="4">
    <location>
        <begin position="88"/>
        <end position="99"/>
    </location>
</feature>
<keyword evidence="3" id="KW-0325">Glycoprotein</keyword>
<keyword evidence="8" id="KW-1185">Reference proteome</keyword>
<proteinExistence type="predicted"/>
<dbReference type="FunFam" id="2.10.90.10:FF:000056">
    <property type="entry name" value="Protein spaetzle"/>
    <property type="match status" value="1"/>
</dbReference>
<sequence length="320" mass="36181">MTSSVPCARWKMFYLALVLMCQAGGRVEGHPRAFTKASQNTGSSSTQMSISGLIETAYERQELLRPEQWSRQTNDHLMTKSERDISRQSEYLNDGTSTPGERRLLEATSMDASTRTNADEIIFPTDDRVSSAPTSASASACHSTFCENVTNYPTQMVNAAIARNASLRFLESVDELLSDPIPDIEHRIKPTDEKLCDYYEHLVYPQTAQNKEKQWLFVVNLDGLKQRIRVEVCMNDGQECNVIKGFAENYKTSCKQKFIYRELLAVGSNGNIIKDQFRFPSSCCCHIRNTGDPTVRLGLGSDLRSFNRTSTIVSKTRWRQ</sequence>
<evidence type="ECO:0000256" key="2">
    <source>
        <dbReference type="ARBA" id="ARBA00023157"/>
    </source>
</evidence>
<feature type="compositionally biased region" description="Basic and acidic residues" evidence="4">
    <location>
        <begin position="73"/>
        <end position="87"/>
    </location>
</feature>
<name>A0AAV2NGF0_9HYME</name>
<accession>A0AAV2NGF0</accession>
<feature type="signal peptide" evidence="5">
    <location>
        <begin position="1"/>
        <end position="29"/>
    </location>
</feature>
<evidence type="ECO:0000259" key="6">
    <source>
        <dbReference type="Pfam" id="PF16077"/>
    </source>
</evidence>
<protein>
    <recommendedName>
        <fullName evidence="6">Spaetzle domain-containing protein</fullName>
    </recommendedName>
</protein>
<reference evidence="7" key="1">
    <citation type="submission" date="2024-04" db="EMBL/GenBank/DDBJ databases">
        <authorList>
            <consortium name="Molecular Ecology Group"/>
        </authorList>
    </citation>
    <scope>NUCLEOTIDE SEQUENCE</scope>
</reference>
<dbReference type="InterPro" id="IPR029034">
    <property type="entry name" value="Cystine-knot_cytokine"/>
</dbReference>
<dbReference type="EMBL" id="OZ034837">
    <property type="protein sequence ID" value="CAL1678446.1"/>
    <property type="molecule type" value="Genomic_DNA"/>
</dbReference>
<dbReference type="PANTHER" id="PTHR23199:SF12">
    <property type="entry name" value="NEUROTROPHIN 1-RELATED"/>
    <property type="match status" value="1"/>
</dbReference>
<evidence type="ECO:0000256" key="3">
    <source>
        <dbReference type="ARBA" id="ARBA00023180"/>
    </source>
</evidence>
<feature type="domain" description="Spaetzle" evidence="6">
    <location>
        <begin position="194"/>
        <end position="287"/>
    </location>
</feature>
<feature type="chain" id="PRO_5043427388" description="Spaetzle domain-containing protein" evidence="5">
    <location>
        <begin position="30"/>
        <end position="320"/>
    </location>
</feature>
<organism evidence="7 8">
    <name type="scientific">Lasius platythorax</name>
    <dbReference type="NCBI Taxonomy" id="488582"/>
    <lineage>
        <taxon>Eukaryota</taxon>
        <taxon>Metazoa</taxon>
        <taxon>Ecdysozoa</taxon>
        <taxon>Arthropoda</taxon>
        <taxon>Hexapoda</taxon>
        <taxon>Insecta</taxon>
        <taxon>Pterygota</taxon>
        <taxon>Neoptera</taxon>
        <taxon>Endopterygota</taxon>
        <taxon>Hymenoptera</taxon>
        <taxon>Apocrita</taxon>
        <taxon>Aculeata</taxon>
        <taxon>Formicoidea</taxon>
        <taxon>Formicidae</taxon>
        <taxon>Formicinae</taxon>
        <taxon>Lasius</taxon>
        <taxon>Lasius</taxon>
    </lineage>
</organism>
<keyword evidence="1 5" id="KW-0732">Signal</keyword>
<evidence type="ECO:0000313" key="8">
    <source>
        <dbReference type="Proteomes" id="UP001497644"/>
    </source>
</evidence>
<keyword evidence="2" id="KW-1015">Disulfide bond</keyword>
<dbReference type="Proteomes" id="UP001497644">
    <property type="component" value="Chromosome 14"/>
</dbReference>
<dbReference type="GO" id="GO:0005121">
    <property type="term" value="F:Toll binding"/>
    <property type="evidence" value="ECO:0007669"/>
    <property type="project" value="TreeGrafter"/>
</dbReference>
<dbReference type="Gene3D" id="2.10.90.10">
    <property type="entry name" value="Cystine-knot cytokines"/>
    <property type="match status" value="1"/>
</dbReference>
<evidence type="ECO:0000313" key="7">
    <source>
        <dbReference type="EMBL" id="CAL1678446.1"/>
    </source>
</evidence>
<dbReference type="GO" id="GO:0005615">
    <property type="term" value="C:extracellular space"/>
    <property type="evidence" value="ECO:0007669"/>
    <property type="project" value="UniProtKB-ARBA"/>
</dbReference>
<dbReference type="GO" id="GO:0008083">
    <property type="term" value="F:growth factor activity"/>
    <property type="evidence" value="ECO:0007669"/>
    <property type="project" value="TreeGrafter"/>
</dbReference>
<evidence type="ECO:0000256" key="1">
    <source>
        <dbReference type="ARBA" id="ARBA00022729"/>
    </source>
</evidence>
<dbReference type="GO" id="GO:0045087">
    <property type="term" value="P:innate immune response"/>
    <property type="evidence" value="ECO:0007669"/>
    <property type="project" value="TreeGrafter"/>
</dbReference>
<dbReference type="PANTHER" id="PTHR23199">
    <property type="entry name" value="NEUROTROPHIN 1-RELATED"/>
    <property type="match status" value="1"/>
</dbReference>
<dbReference type="InterPro" id="IPR032104">
    <property type="entry name" value="Spaetzle"/>
</dbReference>
<dbReference type="Pfam" id="PF16077">
    <property type="entry name" value="Spaetzle"/>
    <property type="match status" value="1"/>
</dbReference>
<feature type="region of interest" description="Disordered" evidence="4">
    <location>
        <begin position="67"/>
        <end position="102"/>
    </location>
</feature>
<dbReference type="AlphaFoldDB" id="A0AAV2NGF0"/>
<dbReference type="GO" id="GO:0021556">
    <property type="term" value="P:central nervous system formation"/>
    <property type="evidence" value="ECO:0007669"/>
    <property type="project" value="TreeGrafter"/>
</dbReference>
<dbReference type="InterPro" id="IPR052444">
    <property type="entry name" value="Spz/Toll_ligand-like"/>
</dbReference>
<dbReference type="SUPFAM" id="SSF57501">
    <property type="entry name" value="Cystine-knot cytokines"/>
    <property type="match status" value="1"/>
</dbReference>